<protein>
    <submittedName>
        <fullName evidence="1">Uncharacterized protein</fullName>
    </submittedName>
</protein>
<keyword evidence="2" id="KW-1185">Reference proteome</keyword>
<name>A0A0P1MP76_9BACT</name>
<accession>A0A0P1MP76</accession>
<reference evidence="2" key="1">
    <citation type="submission" date="2015-11" db="EMBL/GenBank/DDBJ databases">
        <authorList>
            <person name="Varghese N."/>
        </authorList>
    </citation>
    <scope>NUCLEOTIDE SEQUENCE [LARGE SCALE GENOMIC DNA]</scope>
    <source>
        <strain evidence="2">JGI-23</strain>
    </source>
</reference>
<proteinExistence type="predicted"/>
<sequence>MIKNFFKRIITEVIKELISPQLEEFRKFILLQQESFQGEIRTRLEGFEKNIEARFDDFKSFMVREVEDIKQDIRAINRRLDDLYQVVVRREEHYSLVDEVRRLRDDVEMLKRKVFQQQ</sequence>
<evidence type="ECO:0000313" key="1">
    <source>
        <dbReference type="EMBL" id="CUS97226.1"/>
    </source>
</evidence>
<dbReference type="RefSeq" id="WP_092347264.1">
    <property type="nucleotide sequence ID" value="NZ_CZVW01000002.1"/>
</dbReference>
<organism evidence="1 2">
    <name type="scientific">Candidatus Chryseopegocella kryptomonas</name>
    <dbReference type="NCBI Taxonomy" id="1633643"/>
    <lineage>
        <taxon>Bacteria</taxon>
        <taxon>Pseudomonadati</taxon>
        <taxon>Candidatus Kryptoniota</taxon>
        <taxon>Candidatus Chryseopegocella</taxon>
    </lineage>
</organism>
<gene>
    <name evidence="1" type="ORF">JGI23_00265</name>
</gene>
<dbReference type="AlphaFoldDB" id="A0A0P1MP76"/>
<dbReference type="Proteomes" id="UP000199197">
    <property type="component" value="Unassembled WGS sequence"/>
</dbReference>
<dbReference type="EMBL" id="CZVW01000002">
    <property type="protein sequence ID" value="CUS97226.1"/>
    <property type="molecule type" value="Genomic_DNA"/>
</dbReference>
<evidence type="ECO:0000313" key="2">
    <source>
        <dbReference type="Proteomes" id="UP000199197"/>
    </source>
</evidence>
<dbReference type="SUPFAM" id="SSF58113">
    <property type="entry name" value="Apolipoprotein A-I"/>
    <property type="match status" value="1"/>
</dbReference>